<feature type="domain" description="NIF system FeS cluster assembly NifU C-terminal" evidence="3">
    <location>
        <begin position="120"/>
        <end position="171"/>
    </location>
</feature>
<dbReference type="Proteomes" id="UP000594205">
    <property type="component" value="Chromosome"/>
</dbReference>
<evidence type="ECO:0000313" key="4">
    <source>
        <dbReference type="EMBL" id="QOV33496.1"/>
    </source>
</evidence>
<gene>
    <name evidence="4" type="ORF">IM697_25160</name>
</gene>
<dbReference type="SUPFAM" id="SSF117916">
    <property type="entry name" value="Fe-S cluster assembly (FSCA) domain-like"/>
    <property type="match status" value="1"/>
</dbReference>
<dbReference type="EMBL" id="CP063373">
    <property type="protein sequence ID" value="QOV33496.1"/>
    <property type="molecule type" value="Genomic_DNA"/>
</dbReference>
<keyword evidence="5" id="KW-1185">Reference proteome</keyword>
<proteinExistence type="predicted"/>
<reference evidence="4 5" key="1">
    <citation type="submission" date="2020-10" db="EMBL/GenBank/DDBJ databases">
        <title>Streptomyces ferrugineus complate genome analysis.</title>
        <authorList>
            <person name="Anwar N."/>
        </authorList>
    </citation>
    <scope>NUCLEOTIDE SEQUENCE [LARGE SCALE GENOMIC DNA]</scope>
    <source>
        <strain evidence="4 5">CCTCC AA2014009</strain>
    </source>
</reference>
<feature type="compositionally biased region" description="Basic residues" evidence="2">
    <location>
        <begin position="181"/>
        <end position="190"/>
    </location>
</feature>
<organism evidence="4 5">
    <name type="scientific">Streptomyces ferrugineus</name>
    <dbReference type="NCBI Taxonomy" id="1413221"/>
    <lineage>
        <taxon>Bacteria</taxon>
        <taxon>Bacillati</taxon>
        <taxon>Actinomycetota</taxon>
        <taxon>Actinomycetes</taxon>
        <taxon>Kitasatosporales</taxon>
        <taxon>Streptomycetaceae</taxon>
        <taxon>Streptomyces</taxon>
    </lineage>
</organism>
<protein>
    <submittedName>
        <fullName evidence="4">NifU family protein</fullName>
    </submittedName>
</protein>
<comment type="function">
    <text evidence="1">May be involved in the formation or repair of [Fe-S] clusters present in iron-sulfur proteins.</text>
</comment>
<dbReference type="InterPro" id="IPR034904">
    <property type="entry name" value="FSCA_dom_sf"/>
</dbReference>
<accession>A0A7M2SAZ9</accession>
<name>A0A7M2SAZ9_9ACTN</name>
<evidence type="ECO:0000256" key="1">
    <source>
        <dbReference type="ARBA" id="ARBA00049958"/>
    </source>
</evidence>
<dbReference type="Gene3D" id="3.30.300.130">
    <property type="entry name" value="Fe-S cluster assembly (FSCA)"/>
    <property type="match status" value="1"/>
</dbReference>
<dbReference type="KEGG" id="sfeu:IM697_25160"/>
<dbReference type="GO" id="GO:0016226">
    <property type="term" value="P:iron-sulfur cluster assembly"/>
    <property type="evidence" value="ECO:0007669"/>
    <property type="project" value="InterPro"/>
</dbReference>
<dbReference type="AlphaFoldDB" id="A0A7M2SAZ9"/>
<sequence>MIPLHAQPVPGRPDRLRWITPAGILTVTGPLAEAPAPLAGLLADGTLARITVEPAAVVTVLGSDRSWSREGPRVRTALHAALDEPTGWIAAGDTGHGGDDALLYSAARDVLAGPVGDLARSHGGSIDLVDVCDGIVTVRLGGACHGCPAAWVTLHRRLEHQLRRRHPGLREIRNAGSPPPRRGRRGTGGG</sequence>
<dbReference type="Pfam" id="PF01106">
    <property type="entry name" value="NifU"/>
    <property type="match status" value="1"/>
</dbReference>
<evidence type="ECO:0000256" key="2">
    <source>
        <dbReference type="SAM" id="MobiDB-lite"/>
    </source>
</evidence>
<feature type="region of interest" description="Disordered" evidence="2">
    <location>
        <begin position="165"/>
        <end position="190"/>
    </location>
</feature>
<dbReference type="GO" id="GO:0005506">
    <property type="term" value="F:iron ion binding"/>
    <property type="evidence" value="ECO:0007669"/>
    <property type="project" value="InterPro"/>
</dbReference>
<dbReference type="GO" id="GO:0051536">
    <property type="term" value="F:iron-sulfur cluster binding"/>
    <property type="evidence" value="ECO:0007669"/>
    <property type="project" value="InterPro"/>
</dbReference>
<dbReference type="RefSeq" id="WP_194038373.1">
    <property type="nucleotide sequence ID" value="NZ_CP063373.1"/>
</dbReference>
<evidence type="ECO:0000313" key="5">
    <source>
        <dbReference type="Proteomes" id="UP000594205"/>
    </source>
</evidence>
<evidence type="ECO:0000259" key="3">
    <source>
        <dbReference type="Pfam" id="PF01106"/>
    </source>
</evidence>
<dbReference type="InterPro" id="IPR001075">
    <property type="entry name" value="NIF_FeS_clus_asmbl_NifU_C"/>
</dbReference>